<name>A0A2S0VLW0_9ALTE</name>
<dbReference type="PANTHER" id="PTHR46638">
    <property type="entry name" value="CORRINOID ADENOSYLTRANSFERASE"/>
    <property type="match status" value="1"/>
</dbReference>
<dbReference type="PANTHER" id="PTHR46638:SF1">
    <property type="entry name" value="CORRINOID ADENOSYLTRANSFERASE"/>
    <property type="match status" value="1"/>
</dbReference>
<dbReference type="InterPro" id="IPR027417">
    <property type="entry name" value="P-loop_NTPase"/>
</dbReference>
<dbReference type="AlphaFoldDB" id="A0A2S0VLW0"/>
<evidence type="ECO:0000313" key="11">
    <source>
        <dbReference type="Proteomes" id="UP000244441"/>
    </source>
</evidence>
<dbReference type="UniPathway" id="UPA00148">
    <property type="reaction ID" value="UER00233"/>
</dbReference>
<dbReference type="InterPro" id="IPR003724">
    <property type="entry name" value="CblAdoTrfase_CobA"/>
</dbReference>
<keyword evidence="8" id="KW-0963">Cytoplasm</keyword>
<evidence type="ECO:0000256" key="4">
    <source>
        <dbReference type="ARBA" id="ARBA00023244"/>
    </source>
</evidence>
<dbReference type="GO" id="GO:0005524">
    <property type="term" value="F:ATP binding"/>
    <property type="evidence" value="ECO:0007669"/>
    <property type="project" value="UniProtKB-UniRule"/>
</dbReference>
<dbReference type="OrthoDB" id="9810309at2"/>
<evidence type="ECO:0000313" key="10">
    <source>
        <dbReference type="EMBL" id="AWB65204.1"/>
    </source>
</evidence>
<protein>
    <recommendedName>
        <fullName evidence="3 8">Corrinoid adenosyltransferase</fullName>
        <ecNumber evidence="3 8">2.5.1.17</ecNumber>
    </recommendedName>
    <alternativeName>
        <fullName evidence="8">Cob(II)alamin adenosyltransferase</fullName>
    </alternativeName>
    <alternativeName>
        <fullName evidence="8">Cob(II)yrinic acid a,c-diamide adenosyltransferase</fullName>
    </alternativeName>
</protein>
<dbReference type="PIRSF" id="PIRSF015617">
    <property type="entry name" value="Adensltrnsf_CobA"/>
    <property type="match status" value="1"/>
</dbReference>
<comment type="pathway">
    <text evidence="1 8">Cofactor biosynthesis; adenosylcobalamin biosynthesis; adenosylcobalamin from cob(II)yrinate a,c-diamide: step 2/7.</text>
</comment>
<dbReference type="CDD" id="cd00561">
    <property type="entry name" value="CobA_ACA"/>
    <property type="match status" value="1"/>
</dbReference>
<dbReference type="Proteomes" id="UP000244441">
    <property type="component" value="Chromosome"/>
</dbReference>
<evidence type="ECO:0000256" key="9">
    <source>
        <dbReference type="SAM" id="MobiDB-lite"/>
    </source>
</evidence>
<comment type="similarity">
    <text evidence="2 8">Belongs to the Cob(I)alamin adenosyltransferase family.</text>
</comment>
<dbReference type="NCBIfam" id="NF004637">
    <property type="entry name" value="PRK05986.1"/>
    <property type="match status" value="1"/>
</dbReference>
<dbReference type="GO" id="GO:0005737">
    <property type="term" value="C:cytoplasm"/>
    <property type="evidence" value="ECO:0007669"/>
    <property type="project" value="UniProtKB-SubCell"/>
</dbReference>
<gene>
    <name evidence="10" type="primary">cobO</name>
    <name evidence="10" type="ORF">C2869_01530</name>
</gene>
<evidence type="ECO:0000256" key="1">
    <source>
        <dbReference type="ARBA" id="ARBA00005121"/>
    </source>
</evidence>
<sequence length="213" mass="23687">MTEQKELDTQTDATREQTKKQKHKERQQKVKEKVDAKIAKATEDKGLLLVVTGNGKGKSTAGFGMAARSVGHGLNVGVVQFIKGTWDCGERNLLEQHGVPFYVMATGFTWETQDKEKDTAAAQAVWQDAKKLLSDPSVNVVLLDEITYMTNYGYIDLDEVIDTLANRPADQHVVITGRACHRRIIEMADTVSEVQSIKHAFEAGIKVQKGIDW</sequence>
<dbReference type="NCBIfam" id="TIGR00708">
    <property type="entry name" value="cobA"/>
    <property type="match status" value="1"/>
</dbReference>
<organism evidence="10 11">
    <name type="scientific">Saccharobesus litoralis</name>
    <dbReference type="NCBI Taxonomy" id="2172099"/>
    <lineage>
        <taxon>Bacteria</taxon>
        <taxon>Pseudomonadati</taxon>
        <taxon>Pseudomonadota</taxon>
        <taxon>Gammaproteobacteria</taxon>
        <taxon>Alteromonadales</taxon>
        <taxon>Alteromonadaceae</taxon>
        <taxon>Saccharobesus</taxon>
    </lineage>
</organism>
<accession>A0A2S0VLW0</accession>
<dbReference type="GO" id="GO:0009236">
    <property type="term" value="P:cobalamin biosynthetic process"/>
    <property type="evidence" value="ECO:0007669"/>
    <property type="project" value="UniProtKB-UniRule"/>
</dbReference>
<evidence type="ECO:0000256" key="3">
    <source>
        <dbReference type="ARBA" id="ARBA00012454"/>
    </source>
</evidence>
<comment type="catalytic activity">
    <reaction evidence="7 8">
        <text>2 cob(II)alamin + reduced [electron-transfer flavoprotein] + 2 ATP = 2 adenosylcob(III)alamin + 2 triphosphate + oxidized [electron-transfer flavoprotein] + 3 H(+)</text>
        <dbReference type="Rhea" id="RHEA:28671"/>
        <dbReference type="Rhea" id="RHEA-COMP:10685"/>
        <dbReference type="Rhea" id="RHEA-COMP:10686"/>
        <dbReference type="ChEBI" id="CHEBI:15378"/>
        <dbReference type="ChEBI" id="CHEBI:16304"/>
        <dbReference type="ChEBI" id="CHEBI:18036"/>
        <dbReference type="ChEBI" id="CHEBI:18408"/>
        <dbReference type="ChEBI" id="CHEBI:30616"/>
        <dbReference type="ChEBI" id="CHEBI:57692"/>
        <dbReference type="ChEBI" id="CHEBI:58307"/>
        <dbReference type="EC" id="2.5.1.17"/>
    </reaction>
</comment>
<feature type="compositionally biased region" description="Basic and acidic residues" evidence="9">
    <location>
        <begin position="1"/>
        <end position="19"/>
    </location>
</feature>
<comment type="function">
    <text evidence="5 8">Required for both de novo synthesis of the corrin ring for the assimilation of exogenous corrinoids. Participates in the adenosylation of a variety of incomplete and complete corrinoids.</text>
</comment>
<evidence type="ECO:0000256" key="2">
    <source>
        <dbReference type="ARBA" id="ARBA00007487"/>
    </source>
</evidence>
<evidence type="ECO:0000256" key="8">
    <source>
        <dbReference type="PIRNR" id="PIRNR015617"/>
    </source>
</evidence>
<keyword evidence="8 10" id="KW-0808">Transferase</keyword>
<comment type="subcellular location">
    <subcellularLocation>
        <location evidence="8">Cytoplasm</location>
    </subcellularLocation>
</comment>
<dbReference type="Pfam" id="PF02572">
    <property type="entry name" value="CobA_CobO_BtuR"/>
    <property type="match status" value="1"/>
</dbReference>
<feature type="region of interest" description="Disordered" evidence="9">
    <location>
        <begin position="1"/>
        <end position="33"/>
    </location>
</feature>
<dbReference type="SUPFAM" id="SSF52540">
    <property type="entry name" value="P-loop containing nucleoside triphosphate hydrolases"/>
    <property type="match status" value="1"/>
</dbReference>
<comment type="catalytic activity">
    <reaction evidence="6 8">
        <text>2 cob(II)yrinate a,c diamide + reduced [electron-transfer flavoprotein] + 2 ATP = 2 adenosylcob(III)yrinate a,c-diamide + 2 triphosphate + oxidized [electron-transfer flavoprotein] + 3 H(+)</text>
        <dbReference type="Rhea" id="RHEA:11528"/>
        <dbReference type="Rhea" id="RHEA-COMP:10685"/>
        <dbReference type="Rhea" id="RHEA-COMP:10686"/>
        <dbReference type="ChEBI" id="CHEBI:15378"/>
        <dbReference type="ChEBI" id="CHEBI:18036"/>
        <dbReference type="ChEBI" id="CHEBI:30616"/>
        <dbReference type="ChEBI" id="CHEBI:57692"/>
        <dbReference type="ChEBI" id="CHEBI:58307"/>
        <dbReference type="ChEBI" id="CHEBI:58503"/>
        <dbReference type="ChEBI" id="CHEBI:58537"/>
        <dbReference type="EC" id="2.5.1.17"/>
    </reaction>
</comment>
<evidence type="ECO:0000256" key="7">
    <source>
        <dbReference type="ARBA" id="ARBA00048692"/>
    </source>
</evidence>
<dbReference type="EMBL" id="CP026604">
    <property type="protein sequence ID" value="AWB65204.1"/>
    <property type="molecule type" value="Genomic_DNA"/>
</dbReference>
<keyword evidence="11" id="KW-1185">Reference proteome</keyword>
<evidence type="ECO:0000256" key="6">
    <source>
        <dbReference type="ARBA" id="ARBA00048555"/>
    </source>
</evidence>
<proteinExistence type="inferred from homology"/>
<keyword evidence="8" id="KW-0067">ATP-binding</keyword>
<dbReference type="RefSeq" id="WP_108601281.1">
    <property type="nucleotide sequence ID" value="NZ_CP026604.1"/>
</dbReference>
<dbReference type="GO" id="GO:0008817">
    <property type="term" value="F:corrinoid adenosyltransferase activity"/>
    <property type="evidence" value="ECO:0007669"/>
    <property type="project" value="UniProtKB-UniRule"/>
</dbReference>
<evidence type="ECO:0000256" key="5">
    <source>
        <dbReference type="ARBA" id="ARBA00024929"/>
    </source>
</evidence>
<dbReference type="GO" id="GO:0006779">
    <property type="term" value="P:porphyrin-containing compound biosynthetic process"/>
    <property type="evidence" value="ECO:0007669"/>
    <property type="project" value="UniProtKB-UniRule"/>
</dbReference>
<reference evidence="10 11" key="1">
    <citation type="submission" date="2018-01" db="EMBL/GenBank/DDBJ databases">
        <title>Genome sequence of a Cantenovulum-like bacteria.</title>
        <authorList>
            <person name="Tan W.R."/>
            <person name="Lau N.-S."/>
            <person name="Go F."/>
            <person name="Amirul A.-A.A."/>
        </authorList>
    </citation>
    <scope>NUCLEOTIDE SEQUENCE [LARGE SCALE GENOMIC DNA]</scope>
    <source>
        <strain evidence="10 11">CCB-QB4</strain>
    </source>
</reference>
<dbReference type="Gene3D" id="3.40.50.300">
    <property type="entry name" value="P-loop containing nucleotide triphosphate hydrolases"/>
    <property type="match status" value="1"/>
</dbReference>
<keyword evidence="4 8" id="KW-0627">Porphyrin biosynthesis</keyword>
<dbReference type="EC" id="2.5.1.17" evidence="3 8"/>
<keyword evidence="8" id="KW-0547">Nucleotide-binding</keyword>
<keyword evidence="8" id="KW-0169">Cobalamin biosynthesis</keyword>
<dbReference type="KEGG" id="cate:C2869_01530"/>